<gene>
    <name evidence="1" type="ORF">Pmani_022236</name>
</gene>
<dbReference type="AlphaFoldDB" id="A0AAE1U0U9"/>
<name>A0AAE1U0U9_9EUCA</name>
<accession>A0AAE1U0U9</accession>
<evidence type="ECO:0000313" key="2">
    <source>
        <dbReference type="Proteomes" id="UP001292094"/>
    </source>
</evidence>
<protein>
    <submittedName>
        <fullName evidence="1">Uncharacterized protein</fullName>
    </submittedName>
</protein>
<dbReference type="EMBL" id="JAWZYT010002214">
    <property type="protein sequence ID" value="KAK4305898.1"/>
    <property type="molecule type" value="Genomic_DNA"/>
</dbReference>
<reference evidence="1" key="1">
    <citation type="submission" date="2023-11" db="EMBL/GenBank/DDBJ databases">
        <title>Genome assemblies of two species of porcelain crab, Petrolisthes cinctipes and Petrolisthes manimaculis (Anomura: Porcellanidae).</title>
        <authorList>
            <person name="Angst P."/>
        </authorList>
    </citation>
    <scope>NUCLEOTIDE SEQUENCE</scope>
    <source>
        <strain evidence="1">PB745_02</strain>
        <tissue evidence="1">Gill</tissue>
    </source>
</reference>
<dbReference type="Proteomes" id="UP001292094">
    <property type="component" value="Unassembled WGS sequence"/>
</dbReference>
<evidence type="ECO:0000313" key="1">
    <source>
        <dbReference type="EMBL" id="KAK4305898.1"/>
    </source>
</evidence>
<comment type="caution">
    <text evidence="1">The sequence shown here is derived from an EMBL/GenBank/DDBJ whole genome shotgun (WGS) entry which is preliminary data.</text>
</comment>
<sequence length="96" mass="11111">MVARGRQDGGHKVGFCLPPPSVQLQTRHQQHVRIITLPLFSRVKYFTVEANPYTKRYRVIECDGSGRERTQEQETNFIVERGFIHTANGHQDYLPT</sequence>
<keyword evidence="2" id="KW-1185">Reference proteome</keyword>
<organism evidence="1 2">
    <name type="scientific">Petrolisthes manimaculis</name>
    <dbReference type="NCBI Taxonomy" id="1843537"/>
    <lineage>
        <taxon>Eukaryota</taxon>
        <taxon>Metazoa</taxon>
        <taxon>Ecdysozoa</taxon>
        <taxon>Arthropoda</taxon>
        <taxon>Crustacea</taxon>
        <taxon>Multicrustacea</taxon>
        <taxon>Malacostraca</taxon>
        <taxon>Eumalacostraca</taxon>
        <taxon>Eucarida</taxon>
        <taxon>Decapoda</taxon>
        <taxon>Pleocyemata</taxon>
        <taxon>Anomura</taxon>
        <taxon>Galatheoidea</taxon>
        <taxon>Porcellanidae</taxon>
        <taxon>Petrolisthes</taxon>
    </lineage>
</organism>
<proteinExistence type="predicted"/>